<dbReference type="InterPro" id="IPR019734">
    <property type="entry name" value="TPR_rpt"/>
</dbReference>
<dbReference type="HAMAP" id="MF_00994">
    <property type="entry name" value="LPS_assembly_LapB"/>
    <property type="match status" value="1"/>
</dbReference>
<dbReference type="Pfam" id="PF13176">
    <property type="entry name" value="TPR_7"/>
    <property type="match status" value="1"/>
</dbReference>
<gene>
    <name evidence="2" type="primary">lapB</name>
    <name evidence="6" type="ORF">GZ78_08710</name>
</gene>
<dbReference type="Gene3D" id="1.25.40.10">
    <property type="entry name" value="Tetratricopeptide repeat domain"/>
    <property type="match status" value="2"/>
</dbReference>
<dbReference type="EMBL" id="JOKH01000002">
    <property type="protein sequence ID" value="KEQ17752.1"/>
    <property type="molecule type" value="Genomic_DNA"/>
</dbReference>
<dbReference type="eggNOG" id="COG2956">
    <property type="taxonomic scope" value="Bacteria"/>
</dbReference>
<keyword evidence="2" id="KW-0812">Transmembrane</keyword>
<feature type="binding site" evidence="2">
    <location>
        <position position="359"/>
    </location>
    <ligand>
        <name>Fe cation</name>
        <dbReference type="ChEBI" id="CHEBI:24875"/>
    </ligand>
</feature>
<keyword evidence="2 3" id="KW-0802">TPR repeat</keyword>
<dbReference type="STRING" id="1137799.GZ78_08710"/>
<accession>A0A081NH29</accession>
<dbReference type="Pfam" id="PF16918">
    <property type="entry name" value="PknG_TPR"/>
    <property type="match status" value="1"/>
</dbReference>
<keyword evidence="7" id="KW-1185">Reference proteome</keyword>
<name>A0A081NH29_9GAMM</name>
<dbReference type="Pfam" id="PF18073">
    <property type="entry name" value="Zn_ribbon_LapB"/>
    <property type="match status" value="1"/>
</dbReference>
<dbReference type="SMART" id="SM00028">
    <property type="entry name" value="TPR"/>
    <property type="match status" value="4"/>
</dbReference>
<comment type="similarity">
    <text evidence="2">Belongs to the LapB family.</text>
</comment>
<evidence type="ECO:0000256" key="1">
    <source>
        <dbReference type="ARBA" id="ARBA00022723"/>
    </source>
</evidence>
<dbReference type="RefSeq" id="WP_034834622.1">
    <property type="nucleotide sequence ID" value="NZ_JOKH01000002.1"/>
</dbReference>
<dbReference type="GO" id="GO:0009898">
    <property type="term" value="C:cytoplasmic side of plasma membrane"/>
    <property type="evidence" value="ECO:0007669"/>
    <property type="project" value="UniProtKB-UniRule"/>
</dbReference>
<dbReference type="InterPro" id="IPR041166">
    <property type="entry name" value="Rubredoxin_2"/>
</dbReference>
<keyword evidence="2" id="KW-0408">Iron</keyword>
<dbReference type="GO" id="GO:0008653">
    <property type="term" value="P:lipopolysaccharide metabolic process"/>
    <property type="evidence" value="ECO:0007669"/>
    <property type="project" value="InterPro"/>
</dbReference>
<dbReference type="OrthoDB" id="507476at2"/>
<feature type="domain" description="LapB rubredoxin metal binding" evidence="5">
    <location>
        <begin position="357"/>
        <end position="384"/>
    </location>
</feature>
<keyword evidence="2" id="KW-0472">Membrane</keyword>
<dbReference type="AlphaFoldDB" id="A0A081NH29"/>
<comment type="caution">
    <text evidence="6">The sequence shown here is derived from an EMBL/GenBank/DDBJ whole genome shotgun (WGS) entry which is preliminary data.</text>
</comment>
<feature type="repeat" description="TPR" evidence="3">
    <location>
        <begin position="37"/>
        <end position="70"/>
    </location>
</feature>
<reference evidence="6 7" key="1">
    <citation type="submission" date="2014-06" db="EMBL/GenBank/DDBJ databases">
        <title>Whole Genome Sequences of Three Symbiotic Endozoicomonas Bacteria.</title>
        <authorList>
            <person name="Neave M.J."/>
            <person name="Apprill A."/>
            <person name="Voolstra C.R."/>
        </authorList>
    </citation>
    <scope>NUCLEOTIDE SEQUENCE [LARGE SCALE GENOMIC DNA]</scope>
    <source>
        <strain evidence="6 7">DSM 25634</strain>
    </source>
</reference>
<keyword evidence="2" id="KW-1003">Cell membrane</keyword>
<dbReference type="InterPro" id="IPR031636">
    <property type="entry name" value="PknG_TPR"/>
</dbReference>
<evidence type="ECO:0000259" key="4">
    <source>
        <dbReference type="Pfam" id="PF16918"/>
    </source>
</evidence>
<evidence type="ECO:0000256" key="3">
    <source>
        <dbReference type="PROSITE-ProRule" id="PRU00339"/>
    </source>
</evidence>
<dbReference type="InterPro" id="IPR030865">
    <property type="entry name" value="LapB"/>
</dbReference>
<dbReference type="PROSITE" id="PS50005">
    <property type="entry name" value="TPR"/>
    <property type="match status" value="1"/>
</dbReference>
<dbReference type="InterPro" id="IPR011990">
    <property type="entry name" value="TPR-like_helical_dom_sf"/>
</dbReference>
<evidence type="ECO:0000313" key="7">
    <source>
        <dbReference type="Proteomes" id="UP000028073"/>
    </source>
</evidence>
<feature type="topological domain" description="Cytoplasmic" evidence="2">
    <location>
        <begin position="22"/>
        <end position="391"/>
    </location>
</feature>
<dbReference type="GO" id="GO:0046890">
    <property type="term" value="P:regulation of lipid biosynthetic process"/>
    <property type="evidence" value="ECO:0007669"/>
    <property type="project" value="UniProtKB-UniRule"/>
</dbReference>
<feature type="binding site" evidence="2">
    <location>
        <position position="373"/>
    </location>
    <ligand>
        <name>Fe cation</name>
        <dbReference type="ChEBI" id="CHEBI:24875"/>
    </ligand>
</feature>
<dbReference type="Proteomes" id="UP000028073">
    <property type="component" value="Unassembled WGS sequence"/>
</dbReference>
<feature type="binding site" evidence="2">
    <location>
        <position position="376"/>
    </location>
    <ligand>
        <name>Fe cation</name>
        <dbReference type="ChEBI" id="CHEBI:24875"/>
    </ligand>
</feature>
<proteinExistence type="inferred from homology"/>
<organism evidence="6 7">
    <name type="scientific">Endozoicomonas numazuensis</name>
    <dbReference type="NCBI Taxonomy" id="1137799"/>
    <lineage>
        <taxon>Bacteria</taxon>
        <taxon>Pseudomonadati</taxon>
        <taxon>Pseudomonadota</taxon>
        <taxon>Gammaproteobacteria</taxon>
        <taxon>Oceanospirillales</taxon>
        <taxon>Endozoicomonadaceae</taxon>
        <taxon>Endozoicomonas</taxon>
    </lineage>
</organism>
<protein>
    <recommendedName>
        <fullName evidence="2">Lipopolysaccharide assembly protein B</fullName>
    </recommendedName>
</protein>
<feature type="binding site" evidence="2">
    <location>
        <position position="362"/>
    </location>
    <ligand>
        <name>Fe cation</name>
        <dbReference type="ChEBI" id="CHEBI:24875"/>
    </ligand>
</feature>
<keyword evidence="2" id="KW-0677">Repeat</keyword>
<keyword evidence="2" id="KW-1133">Transmembrane helix</keyword>
<sequence length="391" mass="44523">MPDLALLALIMVAMLAGYLLGRAEKKKKKEHFPEQPLSKEYFVGLNYLLNEQTDEAIETFIKALDLNNDTVDTYLALGSLFCRRGEVDKSIRVHQDLLARPSLTPLQSIRVQLELAKDYMTAGLFDRAEAMLVDLSRQNHEYRVDALQQLLRIYEREKEWPQAVEITESLRKLCGEDYAPRLAHLYCEIAEDKLRLNDRSGARKYIRAAYSRDKNCVRASLILGRMEMEEGRDRDAIKALQKVSYQDNRYVPLTLDMLETVCHRSDQQRALGSYLAKCLNEKPGTAIILAMTAQLMNSRGEVSAMDFLTGQLRRQPSLRGLNALMNIQLNYPSEPSLTSIKLLKEVTDQMLVSKPVYQCFSCGFAGKEMHWHCPGCHEWGTLAPVQGVEGE</sequence>
<evidence type="ECO:0000256" key="2">
    <source>
        <dbReference type="HAMAP-Rule" id="MF_00994"/>
    </source>
</evidence>
<keyword evidence="2" id="KW-0997">Cell inner membrane</keyword>
<feature type="domain" description="Protein kinase G tetratricopeptide repeat containing" evidence="4">
    <location>
        <begin position="104"/>
        <end position="251"/>
    </location>
</feature>
<comment type="subcellular location">
    <subcellularLocation>
        <location evidence="2">Cell inner membrane</location>
        <topology evidence="2">Single-pass membrane protein</topology>
        <orientation evidence="2">Cytoplasmic side</orientation>
    </subcellularLocation>
</comment>
<dbReference type="NCBIfam" id="NF008757">
    <property type="entry name" value="PRK11788.1-5"/>
    <property type="match status" value="1"/>
</dbReference>
<evidence type="ECO:0000313" key="6">
    <source>
        <dbReference type="EMBL" id="KEQ17752.1"/>
    </source>
</evidence>
<dbReference type="GO" id="GO:0005506">
    <property type="term" value="F:iron ion binding"/>
    <property type="evidence" value="ECO:0007669"/>
    <property type="project" value="UniProtKB-UniRule"/>
</dbReference>
<keyword evidence="1 2" id="KW-0479">Metal-binding</keyword>
<evidence type="ECO:0000259" key="5">
    <source>
        <dbReference type="Pfam" id="PF18073"/>
    </source>
</evidence>
<dbReference type="SUPFAM" id="SSF48452">
    <property type="entry name" value="TPR-like"/>
    <property type="match status" value="1"/>
</dbReference>
<comment type="function">
    <text evidence="2">Modulates cellular lipopolysaccharide (LPS) levels by regulating LpxC, which is involved in lipid A biosynthesis. May act by modulating the proteolytic activity of FtsH towards LpxC. May also coordinate assembly of proteins involved in LPS synthesis at the plasma membrane.</text>
</comment>